<name>U4LB56_PYROM</name>
<evidence type="ECO:0000313" key="2">
    <source>
        <dbReference type="Proteomes" id="UP000018144"/>
    </source>
</evidence>
<proteinExistence type="predicted"/>
<dbReference type="EMBL" id="HF936391">
    <property type="protein sequence ID" value="CCX16404.1"/>
    <property type="molecule type" value="Genomic_DNA"/>
</dbReference>
<dbReference type="AlphaFoldDB" id="U4LB56"/>
<reference evidence="1 2" key="1">
    <citation type="journal article" date="2013" name="PLoS Genet.">
        <title>The genome and development-dependent transcriptomes of Pyronema confluens: a window into fungal evolution.</title>
        <authorList>
            <person name="Traeger S."/>
            <person name="Altegoer F."/>
            <person name="Freitag M."/>
            <person name="Gabaldon T."/>
            <person name="Kempken F."/>
            <person name="Kumar A."/>
            <person name="Marcet-Houben M."/>
            <person name="Poggeler S."/>
            <person name="Stajich J.E."/>
            <person name="Nowrousian M."/>
        </authorList>
    </citation>
    <scope>NUCLEOTIDE SEQUENCE [LARGE SCALE GENOMIC DNA]</scope>
    <source>
        <strain evidence="2">CBS 100304</strain>
        <tissue evidence="1">Vegetative mycelium</tissue>
    </source>
</reference>
<protein>
    <submittedName>
        <fullName evidence="1">Uncharacterized protein</fullName>
    </submittedName>
</protein>
<sequence length="86" mass="9797">MPSTALVRCDSSILKPFTIKSPTTCAASSCRITAYSGVWKKCRLCDGIYCGNCSSKADSKRGCNSPWWRRWRVWRVLKFRKSQGEQ</sequence>
<dbReference type="Proteomes" id="UP000018144">
    <property type="component" value="Unassembled WGS sequence"/>
</dbReference>
<organism evidence="1 2">
    <name type="scientific">Pyronema omphalodes (strain CBS 100304)</name>
    <name type="common">Pyronema confluens</name>
    <dbReference type="NCBI Taxonomy" id="1076935"/>
    <lineage>
        <taxon>Eukaryota</taxon>
        <taxon>Fungi</taxon>
        <taxon>Dikarya</taxon>
        <taxon>Ascomycota</taxon>
        <taxon>Pezizomycotina</taxon>
        <taxon>Pezizomycetes</taxon>
        <taxon>Pezizales</taxon>
        <taxon>Pyronemataceae</taxon>
        <taxon>Pyronema</taxon>
    </lineage>
</organism>
<gene>
    <name evidence="1" type="ORF">PCON_03009</name>
</gene>
<keyword evidence="2" id="KW-1185">Reference proteome</keyword>
<evidence type="ECO:0000313" key="1">
    <source>
        <dbReference type="EMBL" id="CCX16404.1"/>
    </source>
</evidence>
<accession>U4LB56</accession>